<protein>
    <recommendedName>
        <fullName evidence="2">diguanylate cyclase</fullName>
        <ecNumber evidence="2">2.7.7.65</ecNumber>
    </recommendedName>
</protein>
<dbReference type="STRING" id="1212491.LFA_1503"/>
<keyword evidence="3" id="KW-0902">Two-component regulatory system</keyword>
<dbReference type="InterPro" id="IPR000160">
    <property type="entry name" value="GGDEF_dom"/>
</dbReference>
<evidence type="ECO:0000256" key="1">
    <source>
        <dbReference type="ARBA" id="ARBA00001946"/>
    </source>
</evidence>
<dbReference type="InterPro" id="IPR029787">
    <property type="entry name" value="Nucleotide_cyclase"/>
</dbReference>
<dbReference type="SMART" id="SM00267">
    <property type="entry name" value="GGDEF"/>
    <property type="match status" value="1"/>
</dbReference>
<dbReference type="Gene3D" id="3.30.70.270">
    <property type="match status" value="1"/>
</dbReference>
<dbReference type="Pfam" id="PF00072">
    <property type="entry name" value="Response_reg"/>
    <property type="match status" value="1"/>
</dbReference>
<keyword evidence="6" id="KW-0597">Phosphoprotein</keyword>
<dbReference type="InterPro" id="IPR050469">
    <property type="entry name" value="Diguanylate_Cyclase"/>
</dbReference>
<dbReference type="KEGG" id="lfa:LFA_1503"/>
<evidence type="ECO:0000259" key="9">
    <source>
        <dbReference type="PROSITE" id="PS50894"/>
    </source>
</evidence>
<evidence type="ECO:0000256" key="4">
    <source>
        <dbReference type="ARBA" id="ARBA00034247"/>
    </source>
</evidence>
<dbReference type="PANTHER" id="PTHR45138">
    <property type="entry name" value="REGULATORY COMPONENTS OF SENSORY TRANSDUCTION SYSTEM"/>
    <property type="match status" value="1"/>
</dbReference>
<dbReference type="PROSITE" id="PS50894">
    <property type="entry name" value="HPT"/>
    <property type="match status" value="1"/>
</dbReference>
<evidence type="ECO:0000259" key="8">
    <source>
        <dbReference type="PROSITE" id="PS50887"/>
    </source>
</evidence>
<feature type="domain" description="GGDEF" evidence="8">
    <location>
        <begin position="407"/>
        <end position="539"/>
    </location>
</feature>
<feature type="modified residue" description="4-aspartylphosphate" evidence="6">
    <location>
        <position position="176"/>
    </location>
</feature>
<dbReference type="InterPro" id="IPR008207">
    <property type="entry name" value="Sig_transdc_His_kin_Hpt_dom"/>
</dbReference>
<dbReference type="Gene3D" id="1.20.120.160">
    <property type="entry name" value="HPT domain"/>
    <property type="match status" value="1"/>
</dbReference>
<dbReference type="SUPFAM" id="SSF55073">
    <property type="entry name" value="Nucleotide cyclase"/>
    <property type="match status" value="1"/>
</dbReference>
<dbReference type="HOGENOM" id="CLU_000445_11_28_6"/>
<feature type="domain" description="Response regulatory" evidence="7">
    <location>
        <begin position="127"/>
        <end position="242"/>
    </location>
</feature>
<keyword evidence="11" id="KW-1185">Reference proteome</keyword>
<dbReference type="InterPro" id="IPR001789">
    <property type="entry name" value="Sig_transdc_resp-reg_receiver"/>
</dbReference>
<dbReference type="Pfam" id="PF00990">
    <property type="entry name" value="GGDEF"/>
    <property type="match status" value="1"/>
</dbReference>
<feature type="modified residue" description="4-aspartylphosphate" evidence="6">
    <location>
        <position position="300"/>
    </location>
</feature>
<dbReference type="FunFam" id="3.30.70.270:FF:000001">
    <property type="entry name" value="Diguanylate cyclase domain protein"/>
    <property type="match status" value="1"/>
</dbReference>
<dbReference type="OrthoDB" id="9812260at2"/>
<dbReference type="SUPFAM" id="SSF52172">
    <property type="entry name" value="CheY-like"/>
    <property type="match status" value="2"/>
</dbReference>
<dbReference type="Gene3D" id="3.40.50.2300">
    <property type="match status" value="2"/>
</dbReference>
<dbReference type="SUPFAM" id="SSF47226">
    <property type="entry name" value="Histidine-containing phosphotransfer domain, HPT domain"/>
    <property type="match status" value="1"/>
</dbReference>
<dbReference type="EMBL" id="LN614827">
    <property type="protein sequence ID" value="CEG56920.1"/>
    <property type="molecule type" value="Genomic_DNA"/>
</dbReference>
<dbReference type="PANTHER" id="PTHR45138:SF9">
    <property type="entry name" value="DIGUANYLATE CYCLASE DGCM-RELATED"/>
    <property type="match status" value="1"/>
</dbReference>
<feature type="domain" description="Response regulatory" evidence="7">
    <location>
        <begin position="251"/>
        <end position="367"/>
    </location>
</feature>
<dbReference type="GO" id="GO:0005886">
    <property type="term" value="C:plasma membrane"/>
    <property type="evidence" value="ECO:0007669"/>
    <property type="project" value="TreeGrafter"/>
</dbReference>
<dbReference type="GO" id="GO:0052621">
    <property type="term" value="F:diguanylate cyclase activity"/>
    <property type="evidence" value="ECO:0007669"/>
    <property type="project" value="UniProtKB-EC"/>
</dbReference>
<dbReference type="CDD" id="cd01949">
    <property type="entry name" value="GGDEF"/>
    <property type="match status" value="1"/>
</dbReference>
<evidence type="ECO:0000256" key="2">
    <source>
        <dbReference type="ARBA" id="ARBA00012528"/>
    </source>
</evidence>
<evidence type="ECO:0000256" key="6">
    <source>
        <dbReference type="PROSITE-ProRule" id="PRU00169"/>
    </source>
</evidence>
<dbReference type="AlphaFoldDB" id="A0A098G5Z1"/>
<dbReference type="GO" id="GO:0000160">
    <property type="term" value="P:phosphorelay signal transduction system"/>
    <property type="evidence" value="ECO:0007669"/>
    <property type="project" value="UniProtKB-KW"/>
</dbReference>
<sequence length="540" mass="61393">MNEKVQKKLNDLMKIYSKNLPDKIHKIEVFWEEQKNHWDLIQFQNFHREVHSLCGSSGTYGYPDLSKAARQLEIFLKTIISKELINSEDKELISDYLNQIKITAHHEKQKNELLFQPQSIEQIENRYIYIVEQDEVLLQQLKDSLKQTGFSPFSFQDIFTLQLAVKEKIPAAMIIDTRYLDSEGVQSLLELQNQQSTLIQLFCILPNADLTPRLVAIRAGCDAFFQKPVDIYQITQIINHKCGASPGQPYRILIIDDSKSLGEYYSLILNQAGMTAKAITNPMSLLKELDSFQPNLLLMDVYMPECTGFELAAVLRQESNYTKIPIIFLSTEEDKDKKLFAISLGGDDFLTKPVSPQHLVSAVRSRSKRASILNYYMSTDSLSGLLNHSSILKQFEIQLARAQLANLPLSIAIIDIDHFKKVNDTYGHQVGDEVIKKLSSVLLSRLRNQDVVGRYGGEEFVLVLPGATCEDATKITNNLRVQFSQYVFTADNSEFSVTFSVGISFLREMISAAEMIKQADYALYQAKNIGRNQVVAFQSN</sequence>
<comment type="cofactor">
    <cofactor evidence="1">
        <name>Mg(2+)</name>
        <dbReference type="ChEBI" id="CHEBI:18420"/>
    </cofactor>
</comment>
<gene>
    <name evidence="10" type="ORF">LFA_1503</name>
</gene>
<dbReference type="GO" id="GO:1902201">
    <property type="term" value="P:negative regulation of bacterial-type flagellum-dependent cell motility"/>
    <property type="evidence" value="ECO:0007669"/>
    <property type="project" value="TreeGrafter"/>
</dbReference>
<dbReference type="PROSITE" id="PS50110">
    <property type="entry name" value="RESPONSE_REGULATORY"/>
    <property type="match status" value="2"/>
</dbReference>
<dbReference type="NCBIfam" id="TIGR00254">
    <property type="entry name" value="GGDEF"/>
    <property type="match status" value="1"/>
</dbReference>
<dbReference type="RefSeq" id="WP_045095499.1">
    <property type="nucleotide sequence ID" value="NZ_LN614827.1"/>
</dbReference>
<name>A0A098G5Z1_9GAMM</name>
<dbReference type="InterPro" id="IPR043128">
    <property type="entry name" value="Rev_trsase/Diguanyl_cyclase"/>
</dbReference>
<organism evidence="10 11">
    <name type="scientific">Legionella fallonii LLAP-10</name>
    <dbReference type="NCBI Taxonomy" id="1212491"/>
    <lineage>
        <taxon>Bacteria</taxon>
        <taxon>Pseudomonadati</taxon>
        <taxon>Pseudomonadota</taxon>
        <taxon>Gammaproteobacteria</taxon>
        <taxon>Legionellales</taxon>
        <taxon>Legionellaceae</taxon>
        <taxon>Legionella</taxon>
    </lineage>
</organism>
<dbReference type="EC" id="2.7.7.65" evidence="2"/>
<evidence type="ECO:0000256" key="5">
    <source>
        <dbReference type="PROSITE-ProRule" id="PRU00110"/>
    </source>
</evidence>
<evidence type="ECO:0000313" key="11">
    <source>
        <dbReference type="Proteomes" id="UP000032430"/>
    </source>
</evidence>
<evidence type="ECO:0000256" key="3">
    <source>
        <dbReference type="ARBA" id="ARBA00023012"/>
    </source>
</evidence>
<comment type="catalytic activity">
    <reaction evidence="4">
        <text>2 GTP = 3',3'-c-di-GMP + 2 diphosphate</text>
        <dbReference type="Rhea" id="RHEA:24898"/>
        <dbReference type="ChEBI" id="CHEBI:33019"/>
        <dbReference type="ChEBI" id="CHEBI:37565"/>
        <dbReference type="ChEBI" id="CHEBI:58805"/>
        <dbReference type="EC" id="2.7.7.65"/>
    </reaction>
</comment>
<evidence type="ECO:0000313" key="10">
    <source>
        <dbReference type="EMBL" id="CEG56920.1"/>
    </source>
</evidence>
<dbReference type="GO" id="GO:0043709">
    <property type="term" value="P:cell adhesion involved in single-species biofilm formation"/>
    <property type="evidence" value="ECO:0007669"/>
    <property type="project" value="TreeGrafter"/>
</dbReference>
<feature type="domain" description="HPt" evidence="9">
    <location>
        <begin position="5"/>
        <end position="110"/>
    </location>
</feature>
<proteinExistence type="predicted"/>
<accession>A0A098G5Z1</accession>
<feature type="modified residue" description="Phosphohistidine" evidence="5">
    <location>
        <position position="51"/>
    </location>
</feature>
<dbReference type="GO" id="GO:0004672">
    <property type="term" value="F:protein kinase activity"/>
    <property type="evidence" value="ECO:0007669"/>
    <property type="project" value="UniProtKB-ARBA"/>
</dbReference>
<reference evidence="11" key="1">
    <citation type="submission" date="2014-09" db="EMBL/GenBank/DDBJ databases">
        <authorList>
            <person name="Gomez-Valero L."/>
        </authorList>
    </citation>
    <scope>NUCLEOTIDE SEQUENCE [LARGE SCALE GENOMIC DNA]</scope>
    <source>
        <strain evidence="11">ATCC700992</strain>
    </source>
</reference>
<dbReference type="SMART" id="SM00448">
    <property type="entry name" value="REC"/>
    <property type="match status" value="2"/>
</dbReference>
<dbReference type="InterPro" id="IPR011006">
    <property type="entry name" value="CheY-like_superfamily"/>
</dbReference>
<dbReference type="Proteomes" id="UP000032430">
    <property type="component" value="Chromosome I"/>
</dbReference>
<dbReference type="CDD" id="cd00156">
    <property type="entry name" value="REC"/>
    <property type="match status" value="1"/>
</dbReference>
<dbReference type="InterPro" id="IPR036641">
    <property type="entry name" value="HPT_dom_sf"/>
</dbReference>
<evidence type="ECO:0000259" key="7">
    <source>
        <dbReference type="PROSITE" id="PS50110"/>
    </source>
</evidence>
<dbReference type="CDD" id="cd00088">
    <property type="entry name" value="HPT"/>
    <property type="match status" value="1"/>
</dbReference>
<dbReference type="PROSITE" id="PS50887">
    <property type="entry name" value="GGDEF"/>
    <property type="match status" value="1"/>
</dbReference>